<evidence type="ECO:0000256" key="3">
    <source>
        <dbReference type="ARBA" id="ARBA00022598"/>
    </source>
</evidence>
<dbReference type="SUPFAM" id="SSF50677">
    <property type="entry name" value="ValRS/IleRS/LeuRS editing domain"/>
    <property type="match status" value="1"/>
</dbReference>
<gene>
    <name evidence="10" type="ordered locus">Igni_0938</name>
</gene>
<keyword evidence="6" id="KW-0648">Protein biosynthesis</keyword>
<dbReference type="Gene3D" id="3.40.50.620">
    <property type="entry name" value="HUPs"/>
    <property type="match status" value="1"/>
</dbReference>
<dbReference type="EC" id="6.1.1.4" evidence="2"/>
<evidence type="ECO:0000313" key="10">
    <source>
        <dbReference type="EMBL" id="ABU82118.1"/>
    </source>
</evidence>
<evidence type="ECO:0000256" key="6">
    <source>
        <dbReference type="ARBA" id="ARBA00022917"/>
    </source>
</evidence>
<evidence type="ECO:0000313" key="11">
    <source>
        <dbReference type="Proteomes" id="UP000000262"/>
    </source>
</evidence>
<dbReference type="GO" id="GO:0004823">
    <property type="term" value="F:leucine-tRNA ligase activity"/>
    <property type="evidence" value="ECO:0007669"/>
    <property type="project" value="UniProtKB-EC"/>
</dbReference>
<evidence type="ECO:0000256" key="8">
    <source>
        <dbReference type="ARBA" id="ARBA00030520"/>
    </source>
</evidence>
<evidence type="ECO:0000256" key="2">
    <source>
        <dbReference type="ARBA" id="ARBA00013164"/>
    </source>
</evidence>
<reference evidence="10 11" key="1">
    <citation type="journal article" date="2008" name="Genome Biol.">
        <title>A genomic analysis of the archaeal system Ignicoccus hospitalis-Nanoarchaeum equitans.</title>
        <authorList>
            <person name="Podar M."/>
            <person name="Anderson I."/>
            <person name="Makarova K.S."/>
            <person name="Elkins J.G."/>
            <person name="Ivanova N."/>
            <person name="Wall M.A."/>
            <person name="Lykidis A."/>
            <person name="Mavromatis K."/>
            <person name="Sun H."/>
            <person name="Hudson M.E."/>
            <person name="Chen W."/>
            <person name="Deciu C."/>
            <person name="Hutchison D."/>
            <person name="Eads J.R."/>
            <person name="Anderson A."/>
            <person name="Fernandes F."/>
            <person name="Szeto E."/>
            <person name="Lapidus A."/>
            <person name="Kyrpides N.C."/>
            <person name="Saier M.H.Jr."/>
            <person name="Richardson P.M."/>
            <person name="Rachel R."/>
            <person name="Huber H."/>
            <person name="Eisen J.A."/>
            <person name="Koonin E.V."/>
            <person name="Keller M."/>
            <person name="Stetter K.O."/>
        </authorList>
    </citation>
    <scope>NUCLEOTIDE SEQUENCE [LARGE SCALE GENOMIC DNA]</scope>
    <source>
        <strain evidence="11">KIN4/I / DSM 18386 / JCM 14125</strain>
    </source>
</reference>
<dbReference type="RefSeq" id="WP_012123082.1">
    <property type="nucleotide sequence ID" value="NC_009776.1"/>
</dbReference>
<dbReference type="PANTHER" id="PTHR45794:SF1">
    <property type="entry name" value="LEUCINE--TRNA LIGASE, CYTOPLASMIC"/>
    <property type="match status" value="1"/>
</dbReference>
<dbReference type="EMBL" id="CP000816">
    <property type="protein sequence ID" value="ABU82118.1"/>
    <property type="molecule type" value="Genomic_DNA"/>
</dbReference>
<proteinExistence type="inferred from homology"/>
<feature type="domain" description="Aminoacyl-tRNA synthetase class Ia" evidence="9">
    <location>
        <begin position="31"/>
        <end position="476"/>
    </location>
</feature>
<dbReference type="PANTHER" id="PTHR45794">
    <property type="entry name" value="LEUCYL-TRNA SYNTHETASE"/>
    <property type="match status" value="1"/>
</dbReference>
<evidence type="ECO:0000256" key="5">
    <source>
        <dbReference type="ARBA" id="ARBA00022840"/>
    </source>
</evidence>
<dbReference type="InterPro" id="IPR014729">
    <property type="entry name" value="Rossmann-like_a/b/a_fold"/>
</dbReference>
<dbReference type="GO" id="GO:0005524">
    <property type="term" value="F:ATP binding"/>
    <property type="evidence" value="ECO:0007669"/>
    <property type="project" value="UniProtKB-KW"/>
</dbReference>
<dbReference type="eggNOG" id="arCOG00809">
    <property type="taxonomic scope" value="Archaea"/>
</dbReference>
<protein>
    <recommendedName>
        <fullName evidence="2">leucine--tRNA ligase</fullName>
        <ecNumber evidence="2">6.1.1.4</ecNumber>
    </recommendedName>
    <alternativeName>
        <fullName evidence="8">Leucyl-tRNA synthetase</fullName>
    </alternativeName>
</protein>
<keyword evidence="4" id="KW-0547">Nucleotide-binding</keyword>
<evidence type="ECO:0000256" key="7">
    <source>
        <dbReference type="ARBA" id="ARBA00023146"/>
    </source>
</evidence>
<dbReference type="InterPro" id="IPR002300">
    <property type="entry name" value="aa-tRNA-synth_Ia"/>
</dbReference>
<dbReference type="SUPFAM" id="SSF47323">
    <property type="entry name" value="Anticodon-binding domain of a subclass of class I aminoacyl-tRNA synthetases"/>
    <property type="match status" value="1"/>
</dbReference>
<dbReference type="GO" id="GO:0002161">
    <property type="term" value="F:aminoacyl-tRNA deacylase activity"/>
    <property type="evidence" value="ECO:0007669"/>
    <property type="project" value="InterPro"/>
</dbReference>
<dbReference type="InterPro" id="IPR004493">
    <property type="entry name" value="Leu-tRNA-synth_Ia_arc/euk"/>
</dbReference>
<dbReference type="PhylomeDB" id="A8AB16"/>
<sequence>MQQKFFVTAAFPYALPLDVDELVTRVRSYLVADVYARYHEARGRRVLFPMAFHYSGTPLVSFYERVKSRSPEALKLLKELGVPEDVKSPKELGDFMSRKLKELFDSLRLRIDWEHSFTTEDPGFKSFVKWIYLKLKEKGLVVKGTYPVPWDPVEEVPVSSHDTEGFKQIKVGSFFLLMFELSPGLYLPAAARPETSFGITNIWINPKAEYKIVEAGGKRMIMSSKAAFKIRFQLDEVFEVGKVDPEEILGKRAVNPITGESVPVLPSSSVDPERGSGVVASKPAHDVNDYREVQKLLSKPFVLESFDVDPKELEPKAVIELPGCEVPAACFEDNRELVLAERSKGKLKPEAVLKALKGSEDQFLKGLLLTVLTERPVAEVSEVIKRAATVGGVALEFYDVLNGPIRSRFGNEVVVKVLKDQWFLNYDDEKWKKKALEVLSLMEVVPKEVSRSLVTVIESLKKRAFALARGLGTPLPWDENLVIDSLSDSTLYYLFYLFADVLKDKEVKPEAWDYLILGEGKAEDLKYLRKRFLEWMPLDMRVVHEELVSNHVAYMLFHHAAIFGTSNVPRKLLVTGEVEGVSVNPFKEDPQALRLYLLTAAKPTSPLKFSEKDLREVQKRIEEILKEWPSGDREAGELEEWLESALALRVQRAEAALEQGDVREAALQALGFLKDLRRYYQRLEDKGLPPSKEVRRLLREWGSLLYPFAPSLAEALGGVPRWPSLERNLEVEAKEAYFDMLLNEIKKVKSDKVLVEVAPREATEALREVVESVEEGVWEELEDVPRQLLERALKLSEEWRELLYYIKDEYEMASSLKEELERRTGKEVHVKVGDAQPLSPKVRGL</sequence>
<dbReference type="KEGG" id="iho:Igni_0938"/>
<evidence type="ECO:0000256" key="4">
    <source>
        <dbReference type="ARBA" id="ARBA00022741"/>
    </source>
</evidence>
<keyword evidence="5" id="KW-0067">ATP-binding</keyword>
<dbReference type="STRING" id="453591.Igni_0938"/>
<keyword evidence="11" id="KW-1185">Reference proteome</keyword>
<dbReference type="Proteomes" id="UP000000262">
    <property type="component" value="Chromosome"/>
</dbReference>
<organism evidence="10 11">
    <name type="scientific">Ignicoccus hospitalis (strain KIN4/I / DSM 18386 / JCM 14125)</name>
    <dbReference type="NCBI Taxonomy" id="453591"/>
    <lineage>
        <taxon>Archaea</taxon>
        <taxon>Thermoproteota</taxon>
        <taxon>Thermoprotei</taxon>
        <taxon>Desulfurococcales</taxon>
        <taxon>Desulfurococcaceae</taxon>
        <taxon>Ignicoccus</taxon>
    </lineage>
</organism>
<dbReference type="Gene3D" id="1.10.730.10">
    <property type="entry name" value="Isoleucyl-tRNA Synthetase, Domain 1"/>
    <property type="match status" value="1"/>
</dbReference>
<dbReference type="InterPro" id="IPR009008">
    <property type="entry name" value="Val/Leu/Ile-tRNA-synth_edit"/>
</dbReference>
<dbReference type="GeneID" id="5562359"/>
<dbReference type="SUPFAM" id="SSF52374">
    <property type="entry name" value="Nucleotidylyl transferase"/>
    <property type="match status" value="1"/>
</dbReference>
<dbReference type="Pfam" id="PF00133">
    <property type="entry name" value="tRNA-synt_1"/>
    <property type="match status" value="1"/>
</dbReference>
<name>A8AB16_IGNH4</name>
<dbReference type="HOGENOM" id="CLU_004174_0_0_2"/>
<dbReference type="Gene3D" id="3.90.740.10">
    <property type="entry name" value="Valyl/Leucyl/Isoleucyl-tRNA synthetase, editing domain"/>
    <property type="match status" value="1"/>
</dbReference>
<keyword evidence="7 10" id="KW-0030">Aminoacyl-tRNA synthetase</keyword>
<evidence type="ECO:0000256" key="1">
    <source>
        <dbReference type="ARBA" id="ARBA00005594"/>
    </source>
</evidence>
<dbReference type="InterPro" id="IPR009080">
    <property type="entry name" value="tRNAsynth_Ia_anticodon-bd"/>
</dbReference>
<comment type="similarity">
    <text evidence="1">Belongs to the class-I aminoacyl-tRNA synthetase family.</text>
</comment>
<accession>A8AB16</accession>
<evidence type="ECO:0000259" key="9">
    <source>
        <dbReference type="Pfam" id="PF00133"/>
    </source>
</evidence>
<dbReference type="GO" id="GO:0006429">
    <property type="term" value="P:leucyl-tRNA aminoacylation"/>
    <property type="evidence" value="ECO:0007669"/>
    <property type="project" value="InterPro"/>
</dbReference>
<dbReference type="AlphaFoldDB" id="A8AB16"/>
<dbReference type="OrthoDB" id="382186at2157"/>
<keyword evidence="3" id="KW-0436">Ligase</keyword>